<proteinExistence type="predicted"/>
<dbReference type="SUPFAM" id="SSF51261">
    <property type="entry name" value="Duplicated hybrid motif"/>
    <property type="match status" value="1"/>
</dbReference>
<feature type="transmembrane region" description="Helical" evidence="13">
    <location>
        <begin position="245"/>
        <end position="268"/>
    </location>
</feature>
<dbReference type="Pfam" id="PF00367">
    <property type="entry name" value="PTS_EIIB"/>
    <property type="match status" value="1"/>
</dbReference>
<dbReference type="OrthoDB" id="92465at2"/>
<protein>
    <recommendedName>
        <fullName evidence="19">PTS beta-glucoside transporter subunit IIABC</fullName>
    </recommendedName>
</protein>
<feature type="transmembrane region" description="Helical" evidence="13">
    <location>
        <begin position="212"/>
        <end position="233"/>
    </location>
</feature>
<evidence type="ECO:0000313" key="18">
    <source>
        <dbReference type="Proteomes" id="UP000196708"/>
    </source>
</evidence>
<feature type="domain" description="PTS EIIC type-1" evidence="16">
    <location>
        <begin position="99"/>
        <end position="472"/>
    </location>
</feature>
<dbReference type="PROSITE" id="PS51098">
    <property type="entry name" value="PTS_EIIB_TYPE_1"/>
    <property type="match status" value="1"/>
</dbReference>
<evidence type="ECO:0000256" key="2">
    <source>
        <dbReference type="ARBA" id="ARBA00022448"/>
    </source>
</evidence>
<keyword evidence="7 13" id="KW-0812">Transmembrane</keyword>
<dbReference type="InterPro" id="IPR011055">
    <property type="entry name" value="Dup_hybrid_motif"/>
</dbReference>
<organism evidence="17 18">
    <name type="scientific">Vibrio gazogenes</name>
    <dbReference type="NCBI Taxonomy" id="687"/>
    <lineage>
        <taxon>Bacteria</taxon>
        <taxon>Pseudomonadati</taxon>
        <taxon>Pseudomonadota</taxon>
        <taxon>Gammaproteobacteria</taxon>
        <taxon>Vibrionales</taxon>
        <taxon>Vibrionaceae</taxon>
        <taxon>Vibrio</taxon>
    </lineage>
</organism>
<dbReference type="InterPro" id="IPR001996">
    <property type="entry name" value="PTS_IIB_1"/>
</dbReference>
<feature type="domain" description="PTS EIIB type-1" evidence="15">
    <location>
        <begin position="5"/>
        <end position="87"/>
    </location>
</feature>
<dbReference type="PROSITE" id="PS01035">
    <property type="entry name" value="PTS_EIIB_TYPE_1_CYS"/>
    <property type="match status" value="1"/>
</dbReference>
<evidence type="ECO:0000259" key="16">
    <source>
        <dbReference type="PROSITE" id="PS51103"/>
    </source>
</evidence>
<dbReference type="InterPro" id="IPR003352">
    <property type="entry name" value="PTS_EIIC"/>
</dbReference>
<dbReference type="GO" id="GO:0015771">
    <property type="term" value="P:trehalose transport"/>
    <property type="evidence" value="ECO:0007669"/>
    <property type="project" value="TreeGrafter"/>
</dbReference>
<dbReference type="CDD" id="cd00212">
    <property type="entry name" value="PTS_IIB_glc"/>
    <property type="match status" value="1"/>
</dbReference>
<dbReference type="RefSeq" id="WP_088134263.1">
    <property type="nucleotide sequence ID" value="NZ_CP018835.1"/>
</dbReference>
<evidence type="ECO:0000256" key="10">
    <source>
        <dbReference type="ARBA" id="ARBA00023136"/>
    </source>
</evidence>
<evidence type="ECO:0000256" key="8">
    <source>
        <dbReference type="ARBA" id="ARBA00022777"/>
    </source>
</evidence>
<dbReference type="GO" id="GO:0009401">
    <property type="term" value="P:phosphoenolpyruvate-dependent sugar phosphotransferase system"/>
    <property type="evidence" value="ECO:0007669"/>
    <property type="project" value="UniProtKB-KW"/>
</dbReference>
<dbReference type="GO" id="GO:0008982">
    <property type="term" value="F:protein-N(PI)-phosphohistidine-sugar phosphotransferase activity"/>
    <property type="evidence" value="ECO:0007669"/>
    <property type="project" value="InterPro"/>
</dbReference>
<dbReference type="Pfam" id="PF02378">
    <property type="entry name" value="PTS_EIIC"/>
    <property type="match status" value="1"/>
</dbReference>
<evidence type="ECO:0000256" key="12">
    <source>
        <dbReference type="SAM" id="MobiDB-lite"/>
    </source>
</evidence>
<evidence type="ECO:0000256" key="4">
    <source>
        <dbReference type="ARBA" id="ARBA00022597"/>
    </source>
</evidence>
<sequence>MNHYQALASQILVFVGGANNIKSVVHCTTRLRFVLKDEAKIADERLLELPDIVAVMKCLGQYHIVVGGHVVQIYDELLVLLGEHVEDPPVHGVLNQFIDIITSIFTPLLGLLAGAGILTGMLALFSSIGWLTVGSGSYRLLNLASSSTFIFLPIFLGYTAAKKFKGRPFVGMAIGAAMVHPDIINTAGLFFSQNGPQSVASSQTLGTFFGLPIYYIDYSSSVIPVILATWMNAKLEHFLARYMKFSFADLLIPALCLAVTVPMTFIFIGPLSSWVAFEISWLIISLYQVGPGIAGLLMGALWQVLVVFGIHWGVVPVIMNNLSVYGYDVLVPLLMPAVFGQAGACLGLFLREKDRKRKGLLGAATVTAFFGITEPAVYGFTLPNRRPFLFGCLGGAFGGLLVGLYQTKVYSMGFMSLFTLTQIIPEHGIDATVYAALVANLIAALLAGYLSYYFSGQLVQKPSDVQHHGGMEQASIPEKKPEKKPETKRPSVQVSSSVAMTSASQTQQQQMATDESPQSVLRDTIYSPLSGVILPLEESADSIFSMGILGAGVVIIPDSGTVYSPVDGEVVSDFNHSHAIGLKTQQGVEVFIHIGMDMAKLEGIHFSAALQKGTQVKRGQPIIFFDHVAVSGMGYDLETVVIIKNSAAFDDVICHAQKGDPIEHGAILLTIRDES</sequence>
<evidence type="ECO:0000259" key="15">
    <source>
        <dbReference type="PROSITE" id="PS51098"/>
    </source>
</evidence>
<feature type="region of interest" description="Disordered" evidence="12">
    <location>
        <begin position="467"/>
        <end position="518"/>
    </location>
</feature>
<evidence type="ECO:0000256" key="1">
    <source>
        <dbReference type="ARBA" id="ARBA00004651"/>
    </source>
</evidence>
<dbReference type="Pfam" id="PF00358">
    <property type="entry name" value="PTS_EIIA_1"/>
    <property type="match status" value="1"/>
</dbReference>
<accession>A0A1Z2SH77</accession>
<keyword evidence="10 13" id="KW-0472">Membrane</keyword>
<comment type="subcellular location">
    <subcellularLocation>
        <location evidence="1">Cell membrane</location>
        <topology evidence="1">Multi-pass membrane protein</topology>
    </subcellularLocation>
</comment>
<feature type="transmembrane region" description="Helical" evidence="13">
    <location>
        <begin position="170"/>
        <end position="192"/>
    </location>
</feature>
<keyword evidence="6" id="KW-0598">Phosphotransferase system</keyword>
<dbReference type="InterPro" id="IPR001127">
    <property type="entry name" value="PTS_EIIA_1_perm"/>
</dbReference>
<feature type="compositionally biased region" description="Basic and acidic residues" evidence="12">
    <location>
        <begin position="477"/>
        <end position="489"/>
    </location>
</feature>
<evidence type="ECO:0000259" key="14">
    <source>
        <dbReference type="PROSITE" id="PS51093"/>
    </source>
</evidence>
<dbReference type="PANTHER" id="PTHR30175:SF1">
    <property type="entry name" value="PTS SYSTEM ARBUTIN-, CELLOBIOSE-, AND SALICIN-SPECIFIC EIIBC COMPONENT-RELATED"/>
    <property type="match status" value="1"/>
</dbReference>
<evidence type="ECO:0000256" key="13">
    <source>
        <dbReference type="SAM" id="Phobius"/>
    </source>
</evidence>
<dbReference type="Gene3D" id="2.70.70.10">
    <property type="entry name" value="Glucose Permease (Domain IIA)"/>
    <property type="match status" value="1"/>
</dbReference>
<dbReference type="GO" id="GO:0090589">
    <property type="term" value="F:protein-phosphocysteine-trehalose phosphotransferase system transporter activity"/>
    <property type="evidence" value="ECO:0007669"/>
    <property type="project" value="TreeGrafter"/>
</dbReference>
<reference evidence="17 18" key="1">
    <citation type="submission" date="2016-12" db="EMBL/GenBank/DDBJ databases">
        <authorList>
            <person name="Song W.-J."/>
            <person name="Kurnit D.M."/>
        </authorList>
    </citation>
    <scope>NUCLEOTIDE SEQUENCE [LARGE SCALE GENOMIC DNA]</scope>
    <source>
        <strain evidence="17 18">ATCC 43942</strain>
    </source>
</reference>
<dbReference type="InterPro" id="IPR013013">
    <property type="entry name" value="PTS_EIIC_1"/>
</dbReference>
<evidence type="ECO:0000313" key="17">
    <source>
        <dbReference type="EMBL" id="ASA56534.1"/>
    </source>
</evidence>
<evidence type="ECO:0000256" key="5">
    <source>
        <dbReference type="ARBA" id="ARBA00022679"/>
    </source>
</evidence>
<dbReference type="EMBL" id="CP018835">
    <property type="protein sequence ID" value="ASA56534.1"/>
    <property type="molecule type" value="Genomic_DNA"/>
</dbReference>
<feature type="compositionally biased region" description="Low complexity" evidence="12">
    <location>
        <begin position="491"/>
        <end position="513"/>
    </location>
</feature>
<feature type="transmembrane region" description="Helical" evidence="13">
    <location>
        <begin position="304"/>
        <end position="323"/>
    </location>
</feature>
<feature type="transmembrane region" description="Helical" evidence="13">
    <location>
        <begin position="361"/>
        <end position="382"/>
    </location>
</feature>
<evidence type="ECO:0000256" key="3">
    <source>
        <dbReference type="ARBA" id="ARBA00022475"/>
    </source>
</evidence>
<dbReference type="Proteomes" id="UP000196708">
    <property type="component" value="Chromosome 1"/>
</dbReference>
<feature type="transmembrane region" description="Helical" evidence="13">
    <location>
        <begin position="329"/>
        <end position="349"/>
    </location>
</feature>
<feature type="domain" description="PTS EIIA type-1" evidence="14">
    <location>
        <begin position="541"/>
        <end position="645"/>
    </location>
</feature>
<dbReference type="AlphaFoldDB" id="A0A1Z2SH77"/>
<feature type="transmembrane region" description="Helical" evidence="13">
    <location>
        <begin position="431"/>
        <end position="454"/>
    </location>
</feature>
<evidence type="ECO:0000256" key="6">
    <source>
        <dbReference type="ARBA" id="ARBA00022683"/>
    </source>
</evidence>
<keyword evidence="5" id="KW-0808">Transferase</keyword>
<dbReference type="PROSITE" id="PS51103">
    <property type="entry name" value="PTS_EIIC_TYPE_1"/>
    <property type="match status" value="1"/>
</dbReference>
<dbReference type="KEGG" id="vga:BSQ33_13100"/>
<dbReference type="Gene3D" id="3.30.1360.60">
    <property type="entry name" value="Glucose permease domain IIB"/>
    <property type="match status" value="1"/>
</dbReference>
<keyword evidence="8" id="KW-0418">Kinase</keyword>
<dbReference type="GO" id="GO:0005886">
    <property type="term" value="C:plasma membrane"/>
    <property type="evidence" value="ECO:0007669"/>
    <property type="project" value="UniProtKB-SubCell"/>
</dbReference>
<gene>
    <name evidence="17" type="ORF">BSQ33_13100</name>
</gene>
<dbReference type="PANTHER" id="PTHR30175">
    <property type="entry name" value="PHOSPHOTRANSFERASE SYSTEM TRANSPORT PROTEIN"/>
    <property type="match status" value="1"/>
</dbReference>
<dbReference type="GO" id="GO:0016301">
    <property type="term" value="F:kinase activity"/>
    <property type="evidence" value="ECO:0007669"/>
    <property type="project" value="UniProtKB-KW"/>
</dbReference>
<dbReference type="SUPFAM" id="SSF55604">
    <property type="entry name" value="Glucose permease domain IIB"/>
    <property type="match status" value="1"/>
</dbReference>
<feature type="transmembrane region" description="Helical" evidence="13">
    <location>
        <begin position="108"/>
        <end position="131"/>
    </location>
</feature>
<feature type="transmembrane region" description="Helical" evidence="13">
    <location>
        <begin position="388"/>
        <end position="410"/>
    </location>
</feature>
<evidence type="ECO:0000256" key="11">
    <source>
        <dbReference type="PROSITE-ProRule" id="PRU00421"/>
    </source>
</evidence>
<dbReference type="InterPro" id="IPR036878">
    <property type="entry name" value="Glu_permease_IIB"/>
</dbReference>
<dbReference type="InterPro" id="IPR050558">
    <property type="entry name" value="PTS_Sugar-Specific_Components"/>
</dbReference>
<keyword evidence="9 13" id="KW-1133">Transmembrane helix</keyword>
<dbReference type="PROSITE" id="PS51093">
    <property type="entry name" value="PTS_EIIA_TYPE_1"/>
    <property type="match status" value="1"/>
</dbReference>
<evidence type="ECO:0000256" key="7">
    <source>
        <dbReference type="ARBA" id="ARBA00022692"/>
    </source>
</evidence>
<evidence type="ECO:0008006" key="19">
    <source>
        <dbReference type="Google" id="ProtNLM"/>
    </source>
</evidence>
<dbReference type="InterPro" id="IPR018113">
    <property type="entry name" value="PTrfase_EIIB_Cys"/>
</dbReference>
<keyword evidence="4" id="KW-0762">Sugar transport</keyword>
<feature type="transmembrane region" description="Helical" evidence="13">
    <location>
        <begin position="137"/>
        <end position="158"/>
    </location>
</feature>
<keyword evidence="3" id="KW-1003">Cell membrane</keyword>
<keyword evidence="2" id="KW-0813">Transport</keyword>
<evidence type="ECO:0000256" key="9">
    <source>
        <dbReference type="ARBA" id="ARBA00022989"/>
    </source>
</evidence>
<name>A0A1Z2SH77_VIBGA</name>
<dbReference type="NCBIfam" id="TIGR00830">
    <property type="entry name" value="PTBA"/>
    <property type="match status" value="1"/>
</dbReference>
<feature type="active site" description="Phosphocysteine intermediate; for EIIB activity" evidence="11">
    <location>
        <position position="27"/>
    </location>
</feature>